<dbReference type="KEGG" id="dee:HQN60_00690"/>
<evidence type="ECO:0000313" key="3">
    <source>
        <dbReference type="Proteomes" id="UP000504844"/>
    </source>
</evidence>
<dbReference type="EMBL" id="CP054143">
    <property type="protein sequence ID" value="QKJ65376.1"/>
    <property type="molecule type" value="Genomic_DNA"/>
</dbReference>
<protein>
    <submittedName>
        <fullName evidence="2">Prepilin-type N-terminal cleavage/methylation domain-containing protein</fullName>
    </submittedName>
</protein>
<keyword evidence="3" id="KW-1185">Reference proteome</keyword>
<feature type="transmembrane region" description="Helical" evidence="1">
    <location>
        <begin position="12"/>
        <end position="37"/>
    </location>
</feature>
<keyword evidence="1" id="KW-0472">Membrane</keyword>
<dbReference type="Pfam" id="PF07963">
    <property type="entry name" value="N_methyl"/>
    <property type="match status" value="1"/>
</dbReference>
<organism evidence="2 3">
    <name type="scientific">Deefgea piscis</name>
    <dbReference type="NCBI Taxonomy" id="2739061"/>
    <lineage>
        <taxon>Bacteria</taxon>
        <taxon>Pseudomonadati</taxon>
        <taxon>Pseudomonadota</taxon>
        <taxon>Betaproteobacteria</taxon>
        <taxon>Neisseriales</taxon>
        <taxon>Chitinibacteraceae</taxon>
        <taxon>Deefgea</taxon>
    </lineage>
</organism>
<sequence>MLKKSLLNQSGISLIEILIAMAISLALLTAAATMALASLSSSKDTLQNTAAQQELQTILTTVTREIRRSGYRSPAMTPVEEIAENAKSTTTFRKIWTFGGTTCIVYRYDSDTNADPLLPPGNGLISNDEVRGIRLDSTNNRIDFLTSATSTTAPTSCDSANGTWTPLVSGKSIQLGTDALKFEYSSGWIRIADGASITSAQALAANAAVANSAAEVIDQVKISISGTLPTSTTANPKIIESSEMVQLRNRPFKFN</sequence>
<name>A0A6M8SQ35_9NEIS</name>
<gene>
    <name evidence="2" type="ORF">HQN60_00690</name>
</gene>
<evidence type="ECO:0000256" key="1">
    <source>
        <dbReference type="SAM" id="Phobius"/>
    </source>
</evidence>
<dbReference type="PROSITE" id="PS00409">
    <property type="entry name" value="PROKAR_NTER_METHYL"/>
    <property type="match status" value="1"/>
</dbReference>
<dbReference type="InterPro" id="IPR012902">
    <property type="entry name" value="N_methyl_site"/>
</dbReference>
<dbReference type="Proteomes" id="UP000504844">
    <property type="component" value="Chromosome"/>
</dbReference>
<keyword evidence="1" id="KW-1133">Transmembrane helix</keyword>
<evidence type="ECO:0000313" key="2">
    <source>
        <dbReference type="EMBL" id="QKJ65376.1"/>
    </source>
</evidence>
<accession>A0A6M8SQ35</accession>
<reference evidence="2 3" key="1">
    <citation type="submission" date="2020-05" db="EMBL/GenBank/DDBJ databases">
        <title>Complete genome sequence of Deefgea sp. D17.</title>
        <authorList>
            <person name="Bae J.-W."/>
            <person name="Han J.E."/>
        </authorList>
    </citation>
    <scope>NUCLEOTIDE SEQUENCE [LARGE SCALE GENOMIC DNA]</scope>
    <source>
        <strain evidence="2 3">D17</strain>
    </source>
</reference>
<dbReference type="AlphaFoldDB" id="A0A6M8SQ35"/>
<keyword evidence="1" id="KW-0812">Transmembrane</keyword>
<dbReference type="RefSeq" id="WP_173531886.1">
    <property type="nucleotide sequence ID" value="NZ_CP054143.1"/>
</dbReference>
<proteinExistence type="predicted"/>